<evidence type="ECO:0000256" key="9">
    <source>
        <dbReference type="ARBA" id="ARBA00023002"/>
    </source>
</evidence>
<dbReference type="SUPFAM" id="SSF48264">
    <property type="entry name" value="Cytochrome P450"/>
    <property type="match status" value="1"/>
</dbReference>
<evidence type="ECO:0000256" key="1">
    <source>
        <dbReference type="ARBA" id="ARBA00001971"/>
    </source>
</evidence>
<dbReference type="CDD" id="cd11061">
    <property type="entry name" value="CYP67-like"/>
    <property type="match status" value="1"/>
</dbReference>
<dbReference type="PANTHER" id="PTHR24305">
    <property type="entry name" value="CYTOCHROME P450"/>
    <property type="match status" value="1"/>
</dbReference>
<evidence type="ECO:0000256" key="7">
    <source>
        <dbReference type="ARBA" id="ARBA00022723"/>
    </source>
</evidence>
<dbReference type="GO" id="GO:0016705">
    <property type="term" value="F:oxidoreductase activity, acting on paired donors, with incorporation or reduction of molecular oxygen"/>
    <property type="evidence" value="ECO:0007669"/>
    <property type="project" value="InterPro"/>
</dbReference>
<keyword evidence="7 15" id="KW-0479">Metal-binding</keyword>
<keyword evidence="8 17" id="KW-1133">Transmembrane helix</keyword>
<keyword evidence="9 16" id="KW-0560">Oxidoreductase</keyword>
<feature type="binding site" description="axial binding residue" evidence="15">
    <location>
        <position position="457"/>
    </location>
    <ligand>
        <name>heme</name>
        <dbReference type="ChEBI" id="CHEBI:30413"/>
    </ligand>
    <ligandPart>
        <name>Fe</name>
        <dbReference type="ChEBI" id="CHEBI:18248"/>
    </ligandPart>
</feature>
<keyword evidence="19" id="KW-1185">Reference proteome</keyword>
<dbReference type="GO" id="GO:0016020">
    <property type="term" value="C:membrane"/>
    <property type="evidence" value="ECO:0007669"/>
    <property type="project" value="UniProtKB-SubCell"/>
</dbReference>
<dbReference type="InterPro" id="IPR036396">
    <property type="entry name" value="Cyt_P450_sf"/>
</dbReference>
<dbReference type="GO" id="GO:0020037">
    <property type="term" value="F:heme binding"/>
    <property type="evidence" value="ECO:0007669"/>
    <property type="project" value="InterPro"/>
</dbReference>
<evidence type="ECO:0000256" key="10">
    <source>
        <dbReference type="ARBA" id="ARBA00023004"/>
    </source>
</evidence>
<dbReference type="AlphaFoldDB" id="A0A1V6QAQ7"/>
<dbReference type="OrthoDB" id="1470350at2759"/>
<comment type="caution">
    <text evidence="18">The sequence shown here is derived from an EMBL/GenBank/DDBJ whole genome shotgun (WGS) entry which is preliminary data.</text>
</comment>
<dbReference type="GO" id="GO:0004497">
    <property type="term" value="F:monooxygenase activity"/>
    <property type="evidence" value="ECO:0007669"/>
    <property type="project" value="UniProtKB-KW"/>
</dbReference>
<dbReference type="FunFam" id="1.10.630.10:FF:000063">
    <property type="entry name" value="Cytochrome P450 monooxygenase"/>
    <property type="match status" value="1"/>
</dbReference>
<evidence type="ECO:0000256" key="11">
    <source>
        <dbReference type="ARBA" id="ARBA00023033"/>
    </source>
</evidence>
<protein>
    <recommendedName>
        <fullName evidence="13">Cytochrome P450 monooxygenase poxM</fullName>
    </recommendedName>
    <alternativeName>
        <fullName evidence="14">Oxaleimides biosynthesis cluster protein M</fullName>
    </alternativeName>
</protein>
<evidence type="ECO:0000256" key="5">
    <source>
        <dbReference type="ARBA" id="ARBA00022617"/>
    </source>
</evidence>
<organism evidence="18 19">
    <name type="scientific">Penicillium antarcticum</name>
    <dbReference type="NCBI Taxonomy" id="416450"/>
    <lineage>
        <taxon>Eukaryota</taxon>
        <taxon>Fungi</taxon>
        <taxon>Dikarya</taxon>
        <taxon>Ascomycota</taxon>
        <taxon>Pezizomycotina</taxon>
        <taxon>Eurotiomycetes</taxon>
        <taxon>Eurotiomycetidae</taxon>
        <taxon>Eurotiales</taxon>
        <taxon>Aspergillaceae</taxon>
        <taxon>Penicillium</taxon>
    </lineage>
</organism>
<keyword evidence="6 17" id="KW-0812">Transmembrane</keyword>
<accession>A0A1V6QAQ7</accession>
<comment type="similarity">
    <text evidence="4 16">Belongs to the cytochrome P450 family.</text>
</comment>
<evidence type="ECO:0000256" key="15">
    <source>
        <dbReference type="PIRSR" id="PIRSR602401-1"/>
    </source>
</evidence>
<evidence type="ECO:0000256" key="6">
    <source>
        <dbReference type="ARBA" id="ARBA00022692"/>
    </source>
</evidence>
<feature type="transmembrane region" description="Helical" evidence="17">
    <location>
        <begin position="6"/>
        <end position="27"/>
    </location>
</feature>
<dbReference type="PRINTS" id="PR00463">
    <property type="entry name" value="EP450I"/>
</dbReference>
<keyword evidence="11 16" id="KW-0503">Monooxygenase</keyword>
<dbReference type="Gene3D" id="1.10.630.10">
    <property type="entry name" value="Cytochrome P450"/>
    <property type="match status" value="1"/>
</dbReference>
<reference evidence="19" key="1">
    <citation type="journal article" date="2017" name="Nat. Microbiol.">
        <title>Global analysis of biosynthetic gene clusters reveals vast potential of secondary metabolite production in Penicillium species.</title>
        <authorList>
            <person name="Nielsen J.C."/>
            <person name="Grijseels S."/>
            <person name="Prigent S."/>
            <person name="Ji B."/>
            <person name="Dainat J."/>
            <person name="Nielsen K.F."/>
            <person name="Frisvad J.C."/>
            <person name="Workman M."/>
            <person name="Nielsen J."/>
        </authorList>
    </citation>
    <scope>NUCLEOTIDE SEQUENCE [LARGE SCALE GENOMIC DNA]</scope>
    <source>
        <strain evidence="19">IBT 31811</strain>
    </source>
</reference>
<dbReference type="STRING" id="416450.A0A1V6QAQ7"/>
<dbReference type="GO" id="GO:1902181">
    <property type="term" value="P:verruculogen biosynthetic process"/>
    <property type="evidence" value="ECO:0007669"/>
    <property type="project" value="UniProtKB-ARBA"/>
</dbReference>
<evidence type="ECO:0000256" key="3">
    <source>
        <dbReference type="ARBA" id="ARBA00005179"/>
    </source>
</evidence>
<comment type="pathway">
    <text evidence="3">Secondary metabolite biosynthesis.</text>
</comment>
<dbReference type="Proteomes" id="UP000191672">
    <property type="component" value="Unassembled WGS sequence"/>
</dbReference>
<keyword evidence="5 15" id="KW-0349">Heme</keyword>
<gene>
    <name evidence="18" type="ORF">PENANT_c008G03873</name>
</gene>
<dbReference type="Pfam" id="PF00067">
    <property type="entry name" value="p450"/>
    <property type="match status" value="1"/>
</dbReference>
<dbReference type="EMBL" id="MDYN01000008">
    <property type="protein sequence ID" value="OQD86274.1"/>
    <property type="molecule type" value="Genomic_DNA"/>
</dbReference>
<comment type="subcellular location">
    <subcellularLocation>
        <location evidence="2">Membrane</location>
    </subcellularLocation>
</comment>
<dbReference type="GO" id="GO:0043386">
    <property type="term" value="P:mycotoxin biosynthetic process"/>
    <property type="evidence" value="ECO:0007669"/>
    <property type="project" value="UniProtKB-ARBA"/>
</dbReference>
<keyword evidence="12 17" id="KW-0472">Membrane</keyword>
<evidence type="ECO:0000313" key="19">
    <source>
        <dbReference type="Proteomes" id="UP000191672"/>
    </source>
</evidence>
<proteinExistence type="inferred from homology"/>
<evidence type="ECO:0000256" key="14">
    <source>
        <dbReference type="ARBA" id="ARBA00081244"/>
    </source>
</evidence>
<evidence type="ECO:0000256" key="4">
    <source>
        <dbReference type="ARBA" id="ARBA00010617"/>
    </source>
</evidence>
<dbReference type="PRINTS" id="PR00385">
    <property type="entry name" value="P450"/>
</dbReference>
<dbReference type="InterPro" id="IPR017972">
    <property type="entry name" value="Cyt_P450_CS"/>
</dbReference>
<evidence type="ECO:0000256" key="16">
    <source>
        <dbReference type="RuleBase" id="RU000461"/>
    </source>
</evidence>
<sequence length="519" mass="58654">MSYKAIAVTGVALIAYSIALVIYRLFFHPLAKYPGPRLAAITHWYAAFYAWRGDLHINSREWHDRYGDIVRFAPNALTFNTDTGMDAIYGVRANVVKSEGYSSLSASRHTPNTLTATDKTTHGFKRRILAQVFSTEGIKAIEERLLENVRDFVNLLGQEGDEFGNVKPGIEPKGDDKWTDTKHLAPMCDWVTFDVISDLCYGKDFDMLHTPDMRWFPSVVLKITQRSMTTLVQTKFCNWKIDQFFMRSKFNEIVEAGNRIGAQSKARQRLGNDIEKQDLFYHMMNTADPKTGLHFDSKDLWVESMLLMTAGADTTATAMAGTFFFLAHKPDLLARLVHELRTTFANEEDIHIGAQLDSCELLQACINETLRLAPSVSTTIPRTVLKGGLLVDQQFIPEGTMVGTTTYAVHRNQNYFKSPDEYAPDRWIVSPETGVDEQSIKTAKQAFVPFSSGSRSCVGWKLAWAELNVTIARVLYRYDMRLAPEARCCGGKRNDCDFKLKGWVTSAVEGPWVQFKPRS</sequence>
<dbReference type="GO" id="GO:0005506">
    <property type="term" value="F:iron ion binding"/>
    <property type="evidence" value="ECO:0007669"/>
    <property type="project" value="InterPro"/>
</dbReference>
<evidence type="ECO:0000256" key="13">
    <source>
        <dbReference type="ARBA" id="ARBA00068045"/>
    </source>
</evidence>
<evidence type="ECO:0000313" key="18">
    <source>
        <dbReference type="EMBL" id="OQD86274.1"/>
    </source>
</evidence>
<dbReference type="InterPro" id="IPR001128">
    <property type="entry name" value="Cyt_P450"/>
</dbReference>
<evidence type="ECO:0000256" key="17">
    <source>
        <dbReference type="SAM" id="Phobius"/>
    </source>
</evidence>
<comment type="cofactor">
    <cofactor evidence="1 15">
        <name>heme</name>
        <dbReference type="ChEBI" id="CHEBI:30413"/>
    </cofactor>
</comment>
<keyword evidence="10 15" id="KW-0408">Iron</keyword>
<dbReference type="InterPro" id="IPR050121">
    <property type="entry name" value="Cytochrome_P450_monoxygenase"/>
</dbReference>
<dbReference type="PROSITE" id="PS00086">
    <property type="entry name" value="CYTOCHROME_P450"/>
    <property type="match status" value="1"/>
</dbReference>
<evidence type="ECO:0000256" key="2">
    <source>
        <dbReference type="ARBA" id="ARBA00004370"/>
    </source>
</evidence>
<dbReference type="PANTHER" id="PTHR24305:SF237">
    <property type="entry name" value="CYTOCHROME P450 MONOOXYGENASE ATNE-RELATED"/>
    <property type="match status" value="1"/>
</dbReference>
<evidence type="ECO:0000256" key="12">
    <source>
        <dbReference type="ARBA" id="ARBA00023136"/>
    </source>
</evidence>
<dbReference type="InterPro" id="IPR002401">
    <property type="entry name" value="Cyt_P450_E_grp-I"/>
</dbReference>
<evidence type="ECO:0000256" key="8">
    <source>
        <dbReference type="ARBA" id="ARBA00022989"/>
    </source>
</evidence>
<name>A0A1V6QAQ7_9EURO</name>